<dbReference type="InterPro" id="IPR050109">
    <property type="entry name" value="HTH-type_TetR-like_transc_reg"/>
</dbReference>
<feature type="DNA-binding region" description="H-T-H motif" evidence="4">
    <location>
        <begin position="30"/>
        <end position="49"/>
    </location>
</feature>
<dbReference type="InterPro" id="IPR009057">
    <property type="entry name" value="Homeodomain-like_sf"/>
</dbReference>
<evidence type="ECO:0000256" key="2">
    <source>
        <dbReference type="ARBA" id="ARBA00023125"/>
    </source>
</evidence>
<evidence type="ECO:0000313" key="8">
    <source>
        <dbReference type="Proteomes" id="UP000327478"/>
    </source>
</evidence>
<dbReference type="Pfam" id="PF16859">
    <property type="entry name" value="TetR_C_11"/>
    <property type="match status" value="1"/>
</dbReference>
<dbReference type="PANTHER" id="PTHR30055">
    <property type="entry name" value="HTH-TYPE TRANSCRIPTIONAL REGULATOR RUTR"/>
    <property type="match status" value="1"/>
</dbReference>
<dbReference type="SUPFAM" id="SSF46689">
    <property type="entry name" value="Homeodomain-like"/>
    <property type="match status" value="1"/>
</dbReference>
<dbReference type="EMBL" id="CP045650">
    <property type="protein sequence ID" value="QGA11649.1"/>
    <property type="molecule type" value="Genomic_DNA"/>
</dbReference>
<evidence type="ECO:0000256" key="3">
    <source>
        <dbReference type="ARBA" id="ARBA00023163"/>
    </source>
</evidence>
<dbReference type="Pfam" id="PF00440">
    <property type="entry name" value="TetR_N"/>
    <property type="match status" value="1"/>
</dbReference>
<evidence type="ECO:0000256" key="1">
    <source>
        <dbReference type="ARBA" id="ARBA00023015"/>
    </source>
</evidence>
<dbReference type="PRINTS" id="PR00455">
    <property type="entry name" value="HTHTETR"/>
</dbReference>
<evidence type="ECO:0000259" key="5">
    <source>
        <dbReference type="PROSITE" id="PS50977"/>
    </source>
</evidence>
<organism evidence="6 9">
    <name type="scientific">Acinetobacter wanghuae</name>
    <dbReference type="NCBI Taxonomy" id="2662362"/>
    <lineage>
        <taxon>Bacteria</taxon>
        <taxon>Pseudomonadati</taxon>
        <taxon>Pseudomonadota</taxon>
        <taxon>Gammaproteobacteria</taxon>
        <taxon>Moraxellales</taxon>
        <taxon>Moraxellaceae</taxon>
        <taxon>Acinetobacter</taxon>
    </lineage>
</organism>
<feature type="domain" description="HTH tetR-type" evidence="5">
    <location>
        <begin position="7"/>
        <end position="67"/>
    </location>
</feature>
<dbReference type="PROSITE" id="PS50977">
    <property type="entry name" value="HTH_TETR_2"/>
    <property type="match status" value="1"/>
</dbReference>
<sequence>MTEEKTSRRQDCILNAVAEALSEYDYDQLTIEDIAARAGVGKSTIYRWWKHKSDLVLDTFRRHTASVFEMDLQQSLACNLKQQLFKLSVALNHPIGRALLVVMANHRELAGEFFKHYLLPRREETYALITLAIQRGEIRADYRFDLLLDSIYAPIHYQTIFFNTMPDEVYIGALVDLALAPVLLMPTSAVES</sequence>
<dbReference type="PANTHER" id="PTHR30055:SF148">
    <property type="entry name" value="TETR-FAMILY TRANSCRIPTIONAL REGULATOR"/>
    <property type="match status" value="1"/>
</dbReference>
<dbReference type="Gene3D" id="1.10.357.10">
    <property type="entry name" value="Tetracycline Repressor, domain 2"/>
    <property type="match status" value="1"/>
</dbReference>
<dbReference type="GO" id="GO:0003700">
    <property type="term" value="F:DNA-binding transcription factor activity"/>
    <property type="evidence" value="ECO:0007669"/>
    <property type="project" value="TreeGrafter"/>
</dbReference>
<proteinExistence type="predicted"/>
<dbReference type="Proteomes" id="UP000480556">
    <property type="component" value="Unassembled WGS sequence"/>
</dbReference>
<dbReference type="Gene3D" id="1.10.10.60">
    <property type="entry name" value="Homeodomain-like"/>
    <property type="match status" value="1"/>
</dbReference>
<evidence type="ECO:0000313" key="9">
    <source>
        <dbReference type="Proteomes" id="UP000480556"/>
    </source>
</evidence>
<dbReference type="RefSeq" id="WP_153372174.1">
    <property type="nucleotide sequence ID" value="NZ_CP045650.1"/>
</dbReference>
<keyword evidence="1" id="KW-0805">Transcription regulation</keyword>
<gene>
    <name evidence="7" type="ORF">GFH30_09745</name>
    <name evidence="6" type="ORF">GHJ48_03410</name>
</gene>
<dbReference type="InterPro" id="IPR036271">
    <property type="entry name" value="Tet_transcr_reg_TetR-rel_C_sf"/>
</dbReference>
<dbReference type="AlphaFoldDB" id="A0A5Q0P3F5"/>
<reference evidence="8 9" key="1">
    <citation type="submission" date="2019-10" db="EMBL/GenBank/DDBJ databases">
        <authorList>
            <person name="Dong K."/>
        </authorList>
    </citation>
    <scope>NUCLEOTIDE SEQUENCE [LARGE SCALE GENOMIC DNA]</scope>
    <source>
        <strain evidence="7">Dk386</strain>
        <strain evidence="8">dk386</strain>
        <strain evidence="9">dk771</strain>
        <strain evidence="6">Dk771</strain>
    </source>
</reference>
<keyword evidence="2 4" id="KW-0238">DNA-binding</keyword>
<dbReference type="InterPro" id="IPR001647">
    <property type="entry name" value="HTH_TetR"/>
</dbReference>
<evidence type="ECO:0000256" key="4">
    <source>
        <dbReference type="PROSITE-ProRule" id="PRU00335"/>
    </source>
</evidence>
<name>A0A5Q0P3F5_9GAMM</name>
<evidence type="ECO:0000313" key="7">
    <source>
        <dbReference type="EMBL" id="QGA11649.1"/>
    </source>
</evidence>
<keyword evidence="8" id="KW-1185">Reference proteome</keyword>
<protein>
    <submittedName>
        <fullName evidence="6">TetR family transcriptional regulator</fullName>
    </submittedName>
</protein>
<dbReference type="Proteomes" id="UP000327478">
    <property type="component" value="Chromosome"/>
</dbReference>
<dbReference type="EMBL" id="WITK01000003">
    <property type="protein sequence ID" value="MQW91450.1"/>
    <property type="molecule type" value="Genomic_DNA"/>
</dbReference>
<accession>A0A5Q0P3F5</accession>
<evidence type="ECO:0000313" key="6">
    <source>
        <dbReference type="EMBL" id="MQW91450.1"/>
    </source>
</evidence>
<keyword evidence="3" id="KW-0804">Transcription</keyword>
<dbReference type="SUPFAM" id="SSF48498">
    <property type="entry name" value="Tetracyclin repressor-like, C-terminal domain"/>
    <property type="match status" value="1"/>
</dbReference>
<dbReference type="InterPro" id="IPR011075">
    <property type="entry name" value="TetR_C"/>
</dbReference>
<dbReference type="GO" id="GO:0000976">
    <property type="term" value="F:transcription cis-regulatory region binding"/>
    <property type="evidence" value="ECO:0007669"/>
    <property type="project" value="TreeGrafter"/>
</dbReference>